<dbReference type="PANTHER" id="PTHR43236">
    <property type="entry name" value="ANTITOXIN HIGA1"/>
    <property type="match status" value="1"/>
</dbReference>
<dbReference type="EMBL" id="JAEHNZ010000002">
    <property type="protein sequence ID" value="MBK0396465.1"/>
    <property type="molecule type" value="Genomic_DNA"/>
</dbReference>
<proteinExistence type="predicted"/>
<evidence type="ECO:0000313" key="3">
    <source>
        <dbReference type="Proteomes" id="UP000614058"/>
    </source>
</evidence>
<name>A0ABS1BT58_9NEIS</name>
<gene>
    <name evidence="2" type="ORF">JDW22_07710</name>
</gene>
<dbReference type="Proteomes" id="UP000614058">
    <property type="component" value="Unassembled WGS sequence"/>
</dbReference>
<organism evidence="2 3">
    <name type="scientific">Kingella bonacorsii</name>
    <dbReference type="NCBI Taxonomy" id="2796361"/>
    <lineage>
        <taxon>Bacteria</taxon>
        <taxon>Pseudomonadati</taxon>
        <taxon>Pseudomonadota</taxon>
        <taxon>Betaproteobacteria</taxon>
        <taxon>Neisseriales</taxon>
        <taxon>Neisseriaceae</taxon>
        <taxon>Kingella</taxon>
    </lineage>
</organism>
<sequence length="160" mass="18498">MSTKAVNYAQSLLTRLWDREIPIAPDKIINKIDDVELIYKSMPDNISGKLNYDLTKKKYIITINSNHHPNRQRFTIAHELGHYMLNHGNKEDTLYRDTNGMYEPDEIEANEFAAELLMPSGALRHLIFEQGIVNVTTLAQSFWVSEQAMLFRLKKLGFIS</sequence>
<reference evidence="2 3" key="1">
    <citation type="journal article" date="2021" name="Pathogens">
        <title>Isolation and Characterization of Kingella bonacorsii sp. nov., A Novel Kingella Species Detected in a Stable Periodontitis Subject.</title>
        <authorList>
            <person name="Antezack A."/>
            <person name="Boxberger M."/>
            <person name="Rolland C."/>
            <person name="Monnet-Corti V."/>
            <person name="La Scola B."/>
        </authorList>
    </citation>
    <scope>NUCLEOTIDE SEQUENCE [LARGE SCALE GENOMIC DNA]</scope>
    <source>
        <strain evidence="2 3">Marseille-Q4569</strain>
    </source>
</reference>
<evidence type="ECO:0000313" key="2">
    <source>
        <dbReference type="EMBL" id="MBK0396465.1"/>
    </source>
</evidence>
<dbReference type="PANTHER" id="PTHR43236:SF2">
    <property type="entry name" value="BLL0069 PROTEIN"/>
    <property type="match status" value="1"/>
</dbReference>
<evidence type="ECO:0000259" key="1">
    <source>
        <dbReference type="Pfam" id="PF06114"/>
    </source>
</evidence>
<keyword evidence="3" id="KW-1185">Reference proteome</keyword>
<feature type="domain" description="IrrE N-terminal-like" evidence="1">
    <location>
        <begin position="34"/>
        <end position="154"/>
    </location>
</feature>
<comment type="caution">
    <text evidence="2">The sequence shown here is derived from an EMBL/GenBank/DDBJ whole genome shotgun (WGS) entry which is preliminary data.</text>
</comment>
<dbReference type="InterPro" id="IPR010359">
    <property type="entry name" value="IrrE_HExxH"/>
</dbReference>
<dbReference type="Gene3D" id="1.10.10.2910">
    <property type="match status" value="1"/>
</dbReference>
<protein>
    <submittedName>
        <fullName evidence="2">ImmA/IrrE family metallo-endopeptidase</fullName>
    </submittedName>
</protein>
<dbReference type="RefSeq" id="WP_200522542.1">
    <property type="nucleotide sequence ID" value="NZ_JAEHNZ010000002.1"/>
</dbReference>
<accession>A0ABS1BT58</accession>
<dbReference type="InterPro" id="IPR052345">
    <property type="entry name" value="Rad_response_metalloprotease"/>
</dbReference>
<dbReference type="Pfam" id="PF06114">
    <property type="entry name" value="Peptidase_M78"/>
    <property type="match status" value="1"/>
</dbReference>